<evidence type="ECO:0000256" key="5">
    <source>
        <dbReference type="ARBA" id="ARBA00022989"/>
    </source>
</evidence>
<dbReference type="PANTHER" id="PTHR31806:SF1">
    <property type="entry name" value="PURINE-CYTOSINE PERMEASE FCY2-RELATED"/>
    <property type="match status" value="1"/>
</dbReference>
<dbReference type="GO" id="GO:0005886">
    <property type="term" value="C:plasma membrane"/>
    <property type="evidence" value="ECO:0007669"/>
    <property type="project" value="TreeGrafter"/>
</dbReference>
<protein>
    <submittedName>
        <fullName evidence="9">NCS1 family nucleobase:cation symporter-1</fullName>
    </submittedName>
</protein>
<feature type="transmembrane region" description="Helical" evidence="8">
    <location>
        <begin position="138"/>
        <end position="159"/>
    </location>
</feature>
<feature type="transmembrane region" description="Helical" evidence="8">
    <location>
        <begin position="270"/>
        <end position="290"/>
    </location>
</feature>
<dbReference type="InterPro" id="IPR026030">
    <property type="entry name" value="Pur-cyt_permease_Fcy2/21/22"/>
</dbReference>
<dbReference type="EMBL" id="JAVJAF010000001">
    <property type="protein sequence ID" value="MDR6236473.1"/>
    <property type="molecule type" value="Genomic_DNA"/>
</dbReference>
<comment type="similarity">
    <text evidence="2 7">Belongs to the purine-cytosine permease (2.A.39) family.</text>
</comment>
<evidence type="ECO:0000256" key="4">
    <source>
        <dbReference type="ARBA" id="ARBA00022692"/>
    </source>
</evidence>
<dbReference type="InterPro" id="IPR001248">
    <property type="entry name" value="Pur-cyt_permease"/>
</dbReference>
<dbReference type="AlphaFoldDB" id="A0AAJ2EY34"/>
<dbReference type="RefSeq" id="WP_309761468.1">
    <property type="nucleotide sequence ID" value="NZ_JAVJAF010000001.1"/>
</dbReference>
<feature type="transmembrane region" description="Helical" evidence="8">
    <location>
        <begin position="398"/>
        <end position="416"/>
    </location>
</feature>
<feature type="transmembrane region" description="Helical" evidence="8">
    <location>
        <begin position="62"/>
        <end position="83"/>
    </location>
</feature>
<evidence type="ECO:0000256" key="2">
    <source>
        <dbReference type="ARBA" id="ARBA00008974"/>
    </source>
</evidence>
<comment type="caution">
    <text evidence="9">The sequence shown here is derived from an EMBL/GenBank/DDBJ whole genome shotgun (WGS) entry which is preliminary data.</text>
</comment>
<sequence>MSESASASSLIERRSIDYIPTHERHGRLYSQFTLWLGANLQITAIVTGALAVVLGGDVFWSLWGLLLGQVLGGAVMALHAAQGPRLGLPQMISSRVQFGVQGAAVPLVLVCLMYLGFTATGTVLSGQALGQLFQVSDSLGILIFAAVIVLVTVLGYRAIHLLGRLASVLGVIAFCYLFSRVLSVGDVAALLQNRHFSWSGFLLAVSLAASWQIAYGPYVADYSRYLPAHTSPLKTFLAVGAGSVLGAQTAMVLGVFAAAMANGRFMGHEVAFIVGLSGSGATAALLYFSIAFGKVTISTLNSYGSFMCIATLISGFRGELKISPRQRLLFVLAIVGAATLIALLGQGAFLLAFKSFILFLLTFFTPWSAINLVDYYLITWERYDLAALADPDGRYGRWNRTGLTVYVIGVLIQLPFLSTKLYTGPLVAHLGGVDISWVIGLLVPALLYWLLARRRATALAYPLREDHP</sequence>
<feature type="transmembrane region" description="Helical" evidence="8">
    <location>
        <begin position="356"/>
        <end position="377"/>
    </location>
</feature>
<evidence type="ECO:0000256" key="8">
    <source>
        <dbReference type="SAM" id="Phobius"/>
    </source>
</evidence>
<keyword evidence="3 7" id="KW-0813">Transport</keyword>
<dbReference type="PANTHER" id="PTHR31806">
    <property type="entry name" value="PURINE-CYTOSINE PERMEASE FCY2-RELATED"/>
    <property type="match status" value="1"/>
</dbReference>
<feature type="transmembrane region" description="Helical" evidence="8">
    <location>
        <begin position="235"/>
        <end position="258"/>
    </location>
</feature>
<organism evidence="9 10">
    <name type="scientific">Pseudomonas oryzihabitans</name>
    <dbReference type="NCBI Taxonomy" id="47885"/>
    <lineage>
        <taxon>Bacteria</taxon>
        <taxon>Pseudomonadati</taxon>
        <taxon>Pseudomonadota</taxon>
        <taxon>Gammaproteobacteria</taxon>
        <taxon>Pseudomonadales</taxon>
        <taxon>Pseudomonadaceae</taxon>
        <taxon>Pseudomonas</taxon>
    </lineage>
</organism>
<accession>A0AAJ2EY34</accession>
<name>A0AAJ2EY34_9PSED</name>
<feature type="transmembrane region" description="Helical" evidence="8">
    <location>
        <begin position="428"/>
        <end position="451"/>
    </location>
</feature>
<evidence type="ECO:0000256" key="7">
    <source>
        <dbReference type="PIRNR" id="PIRNR002744"/>
    </source>
</evidence>
<dbReference type="CDD" id="cd11484">
    <property type="entry name" value="SLC-NCS1sbd_CobB-like"/>
    <property type="match status" value="1"/>
</dbReference>
<keyword evidence="4 8" id="KW-0812">Transmembrane</keyword>
<dbReference type="Pfam" id="PF02133">
    <property type="entry name" value="Transp_cyt_pur"/>
    <property type="match status" value="1"/>
</dbReference>
<keyword evidence="6 7" id="KW-0472">Membrane</keyword>
<feature type="transmembrane region" description="Helical" evidence="8">
    <location>
        <begin position="103"/>
        <end position="126"/>
    </location>
</feature>
<evidence type="ECO:0000313" key="9">
    <source>
        <dbReference type="EMBL" id="MDR6236473.1"/>
    </source>
</evidence>
<comment type="subcellular location">
    <subcellularLocation>
        <location evidence="1">Membrane</location>
        <topology evidence="1">Multi-pass membrane protein</topology>
    </subcellularLocation>
</comment>
<dbReference type="PIRSF" id="PIRSF002744">
    <property type="entry name" value="Pur-cyt_permease"/>
    <property type="match status" value="1"/>
</dbReference>
<dbReference type="Proteomes" id="UP001268036">
    <property type="component" value="Unassembled WGS sequence"/>
</dbReference>
<gene>
    <name evidence="9" type="ORF">QE440_004214</name>
</gene>
<dbReference type="GO" id="GO:0022857">
    <property type="term" value="F:transmembrane transporter activity"/>
    <property type="evidence" value="ECO:0007669"/>
    <property type="project" value="InterPro"/>
</dbReference>
<feature type="transmembrane region" description="Helical" evidence="8">
    <location>
        <begin position="32"/>
        <end position="55"/>
    </location>
</feature>
<feature type="transmembrane region" description="Helical" evidence="8">
    <location>
        <begin position="328"/>
        <end position="350"/>
    </location>
</feature>
<feature type="transmembrane region" description="Helical" evidence="8">
    <location>
        <begin position="296"/>
        <end position="316"/>
    </location>
</feature>
<reference evidence="9" key="1">
    <citation type="submission" date="2023-08" db="EMBL/GenBank/DDBJ databases">
        <title>Functional and genomic diversity of the sorghum phyllosphere microbiome.</title>
        <authorList>
            <person name="Shade A."/>
        </authorList>
    </citation>
    <scope>NUCLEOTIDE SEQUENCE</scope>
    <source>
        <strain evidence="9">SORGH_AS_0201</strain>
    </source>
</reference>
<evidence type="ECO:0000256" key="1">
    <source>
        <dbReference type="ARBA" id="ARBA00004141"/>
    </source>
</evidence>
<feature type="transmembrane region" description="Helical" evidence="8">
    <location>
        <begin position="196"/>
        <end position="215"/>
    </location>
</feature>
<evidence type="ECO:0000256" key="3">
    <source>
        <dbReference type="ARBA" id="ARBA00022448"/>
    </source>
</evidence>
<proteinExistence type="inferred from homology"/>
<dbReference type="Gene3D" id="1.10.4160.10">
    <property type="entry name" value="Hydantoin permease"/>
    <property type="match status" value="1"/>
</dbReference>
<keyword evidence="5 8" id="KW-1133">Transmembrane helix</keyword>
<evidence type="ECO:0000256" key="6">
    <source>
        <dbReference type="ARBA" id="ARBA00023136"/>
    </source>
</evidence>
<feature type="transmembrane region" description="Helical" evidence="8">
    <location>
        <begin position="165"/>
        <end position="184"/>
    </location>
</feature>
<evidence type="ECO:0000313" key="10">
    <source>
        <dbReference type="Proteomes" id="UP001268036"/>
    </source>
</evidence>